<dbReference type="EMBL" id="OZ019895">
    <property type="protein sequence ID" value="CAK9218987.1"/>
    <property type="molecule type" value="Genomic_DNA"/>
</dbReference>
<organism evidence="1 2">
    <name type="scientific">Sphagnum troendelagicum</name>
    <dbReference type="NCBI Taxonomy" id="128251"/>
    <lineage>
        <taxon>Eukaryota</taxon>
        <taxon>Viridiplantae</taxon>
        <taxon>Streptophyta</taxon>
        <taxon>Embryophyta</taxon>
        <taxon>Bryophyta</taxon>
        <taxon>Sphagnophytina</taxon>
        <taxon>Sphagnopsida</taxon>
        <taxon>Sphagnales</taxon>
        <taxon>Sphagnaceae</taxon>
        <taxon>Sphagnum</taxon>
    </lineage>
</organism>
<dbReference type="PANTHER" id="PTHR35763:SF1">
    <property type="entry name" value="OS11G0133900 PROTEIN"/>
    <property type="match status" value="1"/>
</dbReference>
<dbReference type="PANTHER" id="PTHR35763">
    <property type="entry name" value="COMPLEX 1 LYR-LIKE PROTEIN"/>
    <property type="match status" value="1"/>
</dbReference>
<evidence type="ECO:0008006" key="3">
    <source>
        <dbReference type="Google" id="ProtNLM"/>
    </source>
</evidence>
<accession>A0ABP0UCQ5</accession>
<sequence>MAGGGREAYRNLLKTISKHVTAKTKNPEFSAFIREEFRRHAHLKEGDDEQHSIQQKLALARDYAFFVNSVHAHKELLMSYNIAVDREAEQAARLQNTANRVGLSMPKLFEDEKEPGLQQ</sequence>
<gene>
    <name evidence="1" type="ORF">CSSPTR1EN2_LOCUS14259</name>
</gene>
<evidence type="ECO:0000313" key="1">
    <source>
        <dbReference type="EMBL" id="CAK9218987.1"/>
    </source>
</evidence>
<dbReference type="Proteomes" id="UP001497512">
    <property type="component" value="Chromosome 3"/>
</dbReference>
<name>A0ABP0UCQ5_9BRYO</name>
<keyword evidence="2" id="KW-1185">Reference proteome</keyword>
<proteinExistence type="predicted"/>
<protein>
    <recommendedName>
        <fullName evidence="3">Complex 1 LYR protein</fullName>
    </recommendedName>
</protein>
<dbReference type="Pfam" id="PF13233">
    <property type="entry name" value="Complex1_LYR_2"/>
    <property type="match status" value="1"/>
</dbReference>
<evidence type="ECO:0000313" key="2">
    <source>
        <dbReference type="Proteomes" id="UP001497512"/>
    </source>
</evidence>
<reference evidence="1" key="1">
    <citation type="submission" date="2024-02" db="EMBL/GenBank/DDBJ databases">
        <authorList>
            <consortium name="ELIXIR-Norway"/>
            <consortium name="Elixir Norway"/>
        </authorList>
    </citation>
    <scope>NUCLEOTIDE SEQUENCE</scope>
</reference>